<dbReference type="KEGG" id="hbs:IPV69_21300"/>
<gene>
    <name evidence="1" type="ORF">IPV69_21300</name>
</gene>
<reference evidence="1 2" key="1">
    <citation type="submission" date="2020-10" db="EMBL/GenBank/DDBJ databases">
        <title>Wide distribution of Phycisphaera-like planctomycetes from WD2101 soil group in peatlands and genome analysis of the first cultivated representative.</title>
        <authorList>
            <person name="Dedysh S.N."/>
            <person name="Beletsky A.V."/>
            <person name="Ivanova A."/>
            <person name="Kulichevskaya I.S."/>
            <person name="Suzina N.E."/>
            <person name="Philippov D.A."/>
            <person name="Rakitin A.L."/>
            <person name="Mardanov A.V."/>
            <person name="Ravin N.V."/>
        </authorList>
    </citation>
    <scope>NUCLEOTIDE SEQUENCE [LARGE SCALE GENOMIC DNA]</scope>
    <source>
        <strain evidence="1 2">M1803</strain>
    </source>
</reference>
<accession>A0A7M2WW68</accession>
<dbReference type="RefSeq" id="WP_206291743.1">
    <property type="nucleotide sequence ID" value="NZ_CP063458.1"/>
</dbReference>
<dbReference type="AlphaFoldDB" id="A0A7M2WW68"/>
<evidence type="ECO:0000313" key="2">
    <source>
        <dbReference type="Proteomes" id="UP000593765"/>
    </source>
</evidence>
<keyword evidence="2" id="KW-1185">Reference proteome</keyword>
<protein>
    <submittedName>
        <fullName evidence="1">Uncharacterized protein</fullName>
    </submittedName>
</protein>
<dbReference type="Proteomes" id="UP000593765">
    <property type="component" value="Chromosome"/>
</dbReference>
<name>A0A7M2WW68_9BACT</name>
<organism evidence="1 2">
    <name type="scientific">Humisphaera borealis</name>
    <dbReference type="NCBI Taxonomy" id="2807512"/>
    <lineage>
        <taxon>Bacteria</taxon>
        <taxon>Pseudomonadati</taxon>
        <taxon>Planctomycetota</taxon>
        <taxon>Phycisphaerae</taxon>
        <taxon>Tepidisphaerales</taxon>
        <taxon>Tepidisphaeraceae</taxon>
        <taxon>Humisphaera</taxon>
    </lineage>
</organism>
<dbReference type="EMBL" id="CP063458">
    <property type="protein sequence ID" value="QOV88740.1"/>
    <property type="molecule type" value="Genomic_DNA"/>
</dbReference>
<proteinExistence type="predicted"/>
<sequence length="71" mass="7663">MLASSDVERFLKELAEVCARHGVTVIGGFDGRTAAIMRGQPIDLADGRLDRLIEEALRSSDPGVASPETFF</sequence>
<evidence type="ECO:0000313" key="1">
    <source>
        <dbReference type="EMBL" id="QOV88740.1"/>
    </source>
</evidence>